<evidence type="ECO:0000313" key="5">
    <source>
        <dbReference type="Proteomes" id="UP000002970"/>
    </source>
</evidence>
<sequence length="109" mass="12309">MRKQTKLVAVLSAAALLAMGASMTSFAAGWEKDDAGIWHYYDSDDEMVTGEWKKDGGKWFYLNDDGEMQTDSWVDDEYYVGDDGAMLINTWKKTITDDDMDDPEEDGES</sequence>
<feature type="non-terminal residue" evidence="4">
    <location>
        <position position="109"/>
    </location>
</feature>
<evidence type="ECO:0000256" key="2">
    <source>
        <dbReference type="PROSITE-ProRule" id="PRU00591"/>
    </source>
</evidence>
<keyword evidence="1" id="KW-0677">Repeat</keyword>
<dbReference type="AlphaFoldDB" id="E7GP38"/>
<proteinExistence type="predicted"/>
<accession>E7GP38</accession>
<organism evidence="4 5">
    <name type="scientific">Clostridium symbiosum (strain WAL-14163)</name>
    <dbReference type="NCBI Taxonomy" id="742740"/>
    <lineage>
        <taxon>Bacteria</taxon>
        <taxon>Bacillati</taxon>
        <taxon>Bacillota</taxon>
        <taxon>Clostridia</taxon>
        <taxon>Lachnospirales</taxon>
        <taxon>Lachnospiraceae</taxon>
        <taxon>Otoolea</taxon>
    </lineage>
</organism>
<dbReference type="EMBL" id="ADLQ01000058">
    <property type="protein sequence ID" value="EGA93460.1"/>
    <property type="molecule type" value="Genomic_DNA"/>
</dbReference>
<dbReference type="Gene3D" id="2.10.270.10">
    <property type="entry name" value="Cholin Binding"/>
    <property type="match status" value="1"/>
</dbReference>
<dbReference type="InterPro" id="IPR018337">
    <property type="entry name" value="Cell_wall/Cho-bd_repeat"/>
</dbReference>
<keyword evidence="5" id="KW-1185">Reference proteome</keyword>
<dbReference type="Pfam" id="PF19085">
    <property type="entry name" value="Choline_bind_2"/>
    <property type="match status" value="1"/>
</dbReference>
<reference evidence="4 5" key="1">
    <citation type="submission" date="2010-12" db="EMBL/GenBank/DDBJ databases">
        <title>The Genome Sequence of Clostridium symbiosum strain WAL-14163.</title>
        <authorList>
            <person name="Earl A."/>
            <person name="Ward D."/>
            <person name="Feldgarden M."/>
            <person name="Gevers D."/>
            <person name="Finegold S.M."/>
            <person name="Summanen P.H."/>
            <person name="Molitoris D.R."/>
            <person name="Vaisanen M.L."/>
            <person name="Daigneault M."/>
            <person name="Young S.K."/>
            <person name="Zeng Q."/>
            <person name="Gargeya S."/>
            <person name="Fitzgerald M."/>
            <person name="Haas B."/>
            <person name="Abouelleil A."/>
            <person name="Alvarado L."/>
            <person name="Arachchi H.M."/>
            <person name="Berlin A."/>
            <person name="Brown A."/>
            <person name="Chapman S.B."/>
            <person name="Chen Z."/>
            <person name="Dunbar C."/>
            <person name="Freedman E."/>
            <person name="Gearin G."/>
            <person name="Gellesch M."/>
            <person name="Goldberg J."/>
            <person name="Griggs A."/>
            <person name="Gujja S."/>
            <person name="Heilman E."/>
            <person name="Heiman D."/>
            <person name="Howarth C."/>
            <person name="Larson L."/>
            <person name="Lui A."/>
            <person name="MacDonald P.J.P."/>
            <person name="Mehta T."/>
            <person name="Montmayeur A."/>
            <person name="Murphy C."/>
            <person name="Neiman D."/>
            <person name="Pearson M."/>
            <person name="Priest M."/>
            <person name="Roberts A."/>
            <person name="Saif S."/>
            <person name="Shea T."/>
            <person name="Shenoy N."/>
            <person name="Sisk P."/>
            <person name="Stolte C."/>
            <person name="Sykes S."/>
            <person name="White J."/>
            <person name="Yandava C."/>
            <person name="Nusbaum C."/>
            <person name="Birren B."/>
        </authorList>
    </citation>
    <scope>NUCLEOTIDE SEQUENCE [LARGE SCALE GENOMIC DNA]</scope>
    <source>
        <strain evidence="4 5">WAL-14163</strain>
    </source>
</reference>
<keyword evidence="3" id="KW-0732">Signal</keyword>
<dbReference type="SUPFAM" id="SSF69360">
    <property type="entry name" value="Cell wall binding repeat"/>
    <property type="match status" value="1"/>
</dbReference>
<dbReference type="Proteomes" id="UP000002970">
    <property type="component" value="Unassembled WGS sequence"/>
</dbReference>
<dbReference type="HOGENOM" id="CLU_2189381_0_0_9"/>
<evidence type="ECO:0000313" key="4">
    <source>
        <dbReference type="EMBL" id="EGA93460.1"/>
    </source>
</evidence>
<evidence type="ECO:0000256" key="1">
    <source>
        <dbReference type="ARBA" id="ARBA00022737"/>
    </source>
</evidence>
<feature type="signal peptide" evidence="3">
    <location>
        <begin position="1"/>
        <end position="27"/>
    </location>
</feature>
<gene>
    <name evidence="4" type="ORF">HMPREF9474_02683</name>
</gene>
<comment type="caution">
    <text evidence="4">The sequence shown here is derived from an EMBL/GenBank/DDBJ whole genome shotgun (WGS) entry which is preliminary data.</text>
</comment>
<feature type="chain" id="PRO_5003220977" evidence="3">
    <location>
        <begin position="28"/>
        <end position="109"/>
    </location>
</feature>
<name>E7GP38_CLOS6</name>
<dbReference type="Pfam" id="PF01473">
    <property type="entry name" value="Choline_bind_1"/>
    <property type="match status" value="1"/>
</dbReference>
<dbReference type="PROSITE" id="PS51170">
    <property type="entry name" value="CW"/>
    <property type="match status" value="1"/>
</dbReference>
<evidence type="ECO:0000256" key="3">
    <source>
        <dbReference type="SAM" id="SignalP"/>
    </source>
</evidence>
<protein>
    <submittedName>
        <fullName evidence="4">Uncharacterized protein</fullName>
    </submittedName>
</protein>
<dbReference type="eggNOG" id="COG5263">
    <property type="taxonomic scope" value="Bacteria"/>
</dbReference>
<feature type="repeat" description="Cell wall-binding" evidence="2">
    <location>
        <begin position="49"/>
        <end position="68"/>
    </location>
</feature>